<feature type="chain" id="PRO_5034526093" description="CPAF-like PDZ domain-containing protein" evidence="2">
    <location>
        <begin position="18"/>
        <end position="731"/>
    </location>
</feature>
<dbReference type="CDD" id="cd00299">
    <property type="entry name" value="GST_C_family"/>
    <property type="match status" value="1"/>
</dbReference>
<protein>
    <recommendedName>
        <fullName evidence="3">CPAF-like PDZ domain-containing protein</fullName>
    </recommendedName>
</protein>
<dbReference type="GO" id="GO:0008236">
    <property type="term" value="F:serine-type peptidase activity"/>
    <property type="evidence" value="ECO:0007669"/>
    <property type="project" value="InterPro"/>
</dbReference>
<dbReference type="OrthoDB" id="27214at2759"/>
<name>A0A8H4VZB0_9HELO</name>
<keyword evidence="2" id="KW-0732">Signal</keyword>
<dbReference type="Pfam" id="PF23658">
    <property type="entry name" value="PDZ_CPAF_rel"/>
    <property type="match status" value="1"/>
</dbReference>
<dbReference type="GO" id="GO:0006508">
    <property type="term" value="P:proteolysis"/>
    <property type="evidence" value="ECO:0007669"/>
    <property type="project" value="InterPro"/>
</dbReference>
<keyword evidence="5" id="KW-1185">Reference proteome</keyword>
<feature type="domain" description="CPAF-like PDZ" evidence="3">
    <location>
        <begin position="157"/>
        <end position="283"/>
    </location>
</feature>
<dbReference type="PANTHER" id="PTHR37049">
    <property type="entry name" value="PEPTIDASE S41 FAMILY PROTEIN"/>
    <property type="match status" value="1"/>
</dbReference>
<evidence type="ECO:0000313" key="4">
    <source>
        <dbReference type="EMBL" id="KAF4625364.1"/>
    </source>
</evidence>
<evidence type="ECO:0000259" key="3">
    <source>
        <dbReference type="Pfam" id="PF23658"/>
    </source>
</evidence>
<evidence type="ECO:0000256" key="1">
    <source>
        <dbReference type="SAM" id="MobiDB-lite"/>
    </source>
</evidence>
<gene>
    <name evidence="4" type="ORF">G7Y89_g12800</name>
</gene>
<comment type="caution">
    <text evidence="4">The sequence shown here is derived from an EMBL/GenBank/DDBJ whole genome shotgun (WGS) entry which is preliminary data.</text>
</comment>
<feature type="region of interest" description="Disordered" evidence="1">
    <location>
        <begin position="694"/>
        <end position="731"/>
    </location>
</feature>
<proteinExistence type="predicted"/>
<dbReference type="InterPro" id="IPR029045">
    <property type="entry name" value="ClpP/crotonase-like_dom_sf"/>
</dbReference>
<dbReference type="EMBL" id="JAAMPI010001398">
    <property type="protein sequence ID" value="KAF4625364.1"/>
    <property type="molecule type" value="Genomic_DNA"/>
</dbReference>
<evidence type="ECO:0000313" key="5">
    <source>
        <dbReference type="Proteomes" id="UP000566819"/>
    </source>
</evidence>
<dbReference type="PANTHER" id="PTHR37049:SF4">
    <property type="entry name" value="RHODANESE DOMAIN-CONTAINING PROTEIN"/>
    <property type="match status" value="1"/>
</dbReference>
<dbReference type="Gene3D" id="3.90.226.10">
    <property type="entry name" value="2-enoyl-CoA Hydratase, Chain A, domain 1"/>
    <property type="match status" value="1"/>
</dbReference>
<accession>A0A8H4VZB0</accession>
<dbReference type="Proteomes" id="UP000566819">
    <property type="component" value="Unassembled WGS sequence"/>
</dbReference>
<organism evidence="4 5">
    <name type="scientific">Cudoniella acicularis</name>
    <dbReference type="NCBI Taxonomy" id="354080"/>
    <lineage>
        <taxon>Eukaryota</taxon>
        <taxon>Fungi</taxon>
        <taxon>Dikarya</taxon>
        <taxon>Ascomycota</taxon>
        <taxon>Pezizomycotina</taxon>
        <taxon>Leotiomycetes</taxon>
        <taxon>Helotiales</taxon>
        <taxon>Tricladiaceae</taxon>
        <taxon>Cudoniella</taxon>
    </lineage>
</organism>
<dbReference type="AlphaFoldDB" id="A0A8H4VZB0"/>
<evidence type="ECO:0000256" key="2">
    <source>
        <dbReference type="SAM" id="SignalP"/>
    </source>
</evidence>
<dbReference type="SUPFAM" id="SSF52096">
    <property type="entry name" value="ClpP/crotonase"/>
    <property type="match status" value="1"/>
</dbReference>
<sequence length="731" mass="80702">MKLLFILSAVVLGVVGAVPSGERENATPASLCAIVSQSASAALSKAPGATPTVAAQLAYDCLASVPLNASAATVLVESILPYVEWQSDISYLKNPPDGYQEPGVDIWKAFDAILRNIKIRRYANEYQFQADLLRTFNSVHDGHFRFAPDLISKVFGFRRPVQLVSVSKDGVEIPKIYVRGDVANFTRNSTHPPSEIVKINGQDAEDFLEKLSEKGFLQDPDALYNNMFYELALDAQSDKSRYTGYFAGAGRAGYIYPGPKTTLEFENGTIRTYENYADVIGNFHGVTDGSSVYQVFCTGPKEFDALADNGDLPTRDISTAYGYPNAEAISSDKQIAGYFLGDDPTYADVAVLSVLSFEPTFPAEFQAIIQTFISDAKAAGKTKVVIDLSGNGGGIILNGYDAFRQFFPKTIQDGLTRFREHEAFNIMSRQLSNFSEGLSIDTASVDQVIASTSVLDYRSDLNQTNQKFLTFQDKFAPKEWNGDKFTSILRWNLTDPLFTTSVQWGLGMSITGYDDRQNFEQPFAPENIIMVYDGICASTCTIFSEFMRLNGGVKSIAMGGRPDRKPIQAIGGTKGTNNYSFGYILKLANITLGSATPKQKANWTAVSALTDLPLRRSTDTSINVRDNILNLKDGVPAQFLYEKADCRLFYEPEMLKDPKAIWKKAAAAAWGKGKCVAGSLPHKVETYAARRRKSEEMRIRAKKEKRRLVQERSFQTPQGVKTGRFGRKVPL</sequence>
<reference evidence="4 5" key="1">
    <citation type="submission" date="2020-03" db="EMBL/GenBank/DDBJ databases">
        <title>Draft Genome Sequence of Cudoniella acicularis.</title>
        <authorList>
            <person name="Buettner E."/>
            <person name="Kellner H."/>
        </authorList>
    </citation>
    <scope>NUCLEOTIDE SEQUENCE [LARGE SCALE GENOMIC DNA]</scope>
    <source>
        <strain evidence="4 5">DSM 108380</strain>
    </source>
</reference>
<dbReference type="InterPro" id="IPR052766">
    <property type="entry name" value="S41A_metabolite_peptidase"/>
</dbReference>
<dbReference type="InterPro" id="IPR056186">
    <property type="entry name" value="PDZ_CPAF-rel"/>
</dbReference>
<feature type="signal peptide" evidence="2">
    <location>
        <begin position="1"/>
        <end position="17"/>
    </location>
</feature>